<feature type="transmembrane region" description="Helical" evidence="1">
    <location>
        <begin position="26"/>
        <end position="47"/>
    </location>
</feature>
<keyword evidence="1" id="KW-1133">Transmembrane helix</keyword>
<feature type="transmembrane region" description="Helical" evidence="1">
    <location>
        <begin position="211"/>
        <end position="233"/>
    </location>
</feature>
<sequence length="326" mass="35408">MNSTMDSDASSALSSIPITQLTTPPFVAIIANWGLFGALSVQVYSYFQAFPKDRTALKALVYGVYILELAQTLLLTDTMWNAFGKSFGDPEELNDTGTTWLSIFLIGGLVALLVQVFYVYRIFVISRNKMLARIIIFFAVCSFAGALATAIQAEGTGEYSDVAKLIGPMSLWIGVGSSVDVIIVGCMWYYLRKRIQRTPFAQTHALVSKVILLTIETGALTASVSIIALVLFFSTPTFFEAPIATTAKVYSTTMLAVLNSRATFGSMPQPASWMDTELTLPSNSASAEPIKVDMSPTSSTSSQHTANGVFVAKEVITVRDFKEQMV</sequence>
<comment type="caution">
    <text evidence="3">The sequence shown here is derived from an EMBL/GenBank/DDBJ whole genome shotgun (WGS) entry which is preliminary data.</text>
</comment>
<name>A0A9P5Z554_9AGAR</name>
<keyword evidence="1" id="KW-0812">Transmembrane</keyword>
<evidence type="ECO:0000313" key="4">
    <source>
        <dbReference type="Proteomes" id="UP000807469"/>
    </source>
</evidence>
<dbReference type="Proteomes" id="UP000807469">
    <property type="component" value="Unassembled WGS sequence"/>
</dbReference>
<evidence type="ECO:0000256" key="1">
    <source>
        <dbReference type="SAM" id="Phobius"/>
    </source>
</evidence>
<dbReference type="OrthoDB" id="2535105at2759"/>
<feature type="transmembrane region" description="Helical" evidence="1">
    <location>
        <begin position="100"/>
        <end position="119"/>
    </location>
</feature>
<feature type="transmembrane region" description="Helical" evidence="1">
    <location>
        <begin position="59"/>
        <end position="80"/>
    </location>
</feature>
<protein>
    <recommendedName>
        <fullName evidence="2">DUF6534 domain-containing protein</fullName>
    </recommendedName>
</protein>
<feature type="transmembrane region" description="Helical" evidence="1">
    <location>
        <begin position="171"/>
        <end position="191"/>
    </location>
</feature>
<dbReference type="Pfam" id="PF20152">
    <property type="entry name" value="DUF6534"/>
    <property type="match status" value="1"/>
</dbReference>
<evidence type="ECO:0000259" key="2">
    <source>
        <dbReference type="Pfam" id="PF20152"/>
    </source>
</evidence>
<keyword evidence="4" id="KW-1185">Reference proteome</keyword>
<proteinExistence type="predicted"/>
<reference evidence="3" key="1">
    <citation type="submission" date="2020-11" db="EMBL/GenBank/DDBJ databases">
        <authorList>
            <consortium name="DOE Joint Genome Institute"/>
            <person name="Ahrendt S."/>
            <person name="Riley R."/>
            <person name="Andreopoulos W."/>
            <person name="Labutti K."/>
            <person name="Pangilinan J."/>
            <person name="Ruiz-Duenas F.J."/>
            <person name="Barrasa J.M."/>
            <person name="Sanchez-Garcia M."/>
            <person name="Camarero S."/>
            <person name="Miyauchi S."/>
            <person name="Serrano A."/>
            <person name="Linde D."/>
            <person name="Babiker R."/>
            <person name="Drula E."/>
            <person name="Ayuso-Fernandez I."/>
            <person name="Pacheco R."/>
            <person name="Padilla G."/>
            <person name="Ferreira P."/>
            <person name="Barriuso J."/>
            <person name="Kellner H."/>
            <person name="Castanera R."/>
            <person name="Alfaro M."/>
            <person name="Ramirez L."/>
            <person name="Pisabarro A.G."/>
            <person name="Kuo A."/>
            <person name="Tritt A."/>
            <person name="Lipzen A."/>
            <person name="He G."/>
            <person name="Yan M."/>
            <person name="Ng V."/>
            <person name="Cullen D."/>
            <person name="Martin F."/>
            <person name="Rosso M.-N."/>
            <person name="Henrissat B."/>
            <person name="Hibbett D."/>
            <person name="Martinez A.T."/>
            <person name="Grigoriev I.V."/>
        </authorList>
    </citation>
    <scope>NUCLEOTIDE SEQUENCE</scope>
    <source>
        <strain evidence="3">CIRM-BRFM 674</strain>
    </source>
</reference>
<gene>
    <name evidence="3" type="ORF">BDN70DRAFT_993351</name>
</gene>
<dbReference type="AlphaFoldDB" id="A0A9P5Z554"/>
<feature type="transmembrane region" description="Helical" evidence="1">
    <location>
        <begin position="131"/>
        <end position="151"/>
    </location>
</feature>
<accession>A0A9P5Z554</accession>
<evidence type="ECO:0000313" key="3">
    <source>
        <dbReference type="EMBL" id="KAF9479641.1"/>
    </source>
</evidence>
<feature type="domain" description="DUF6534" evidence="2">
    <location>
        <begin position="179"/>
        <end position="262"/>
    </location>
</feature>
<dbReference type="PANTHER" id="PTHR40465:SF1">
    <property type="entry name" value="DUF6534 DOMAIN-CONTAINING PROTEIN"/>
    <property type="match status" value="1"/>
</dbReference>
<dbReference type="InterPro" id="IPR045339">
    <property type="entry name" value="DUF6534"/>
</dbReference>
<dbReference type="EMBL" id="MU155209">
    <property type="protein sequence ID" value="KAF9479641.1"/>
    <property type="molecule type" value="Genomic_DNA"/>
</dbReference>
<dbReference type="PANTHER" id="PTHR40465">
    <property type="entry name" value="CHROMOSOME 1, WHOLE GENOME SHOTGUN SEQUENCE"/>
    <property type="match status" value="1"/>
</dbReference>
<organism evidence="3 4">
    <name type="scientific">Pholiota conissans</name>
    <dbReference type="NCBI Taxonomy" id="109636"/>
    <lineage>
        <taxon>Eukaryota</taxon>
        <taxon>Fungi</taxon>
        <taxon>Dikarya</taxon>
        <taxon>Basidiomycota</taxon>
        <taxon>Agaricomycotina</taxon>
        <taxon>Agaricomycetes</taxon>
        <taxon>Agaricomycetidae</taxon>
        <taxon>Agaricales</taxon>
        <taxon>Agaricineae</taxon>
        <taxon>Strophariaceae</taxon>
        <taxon>Pholiota</taxon>
    </lineage>
</organism>
<keyword evidence="1" id="KW-0472">Membrane</keyword>